<organism evidence="2 3">
    <name type="scientific">Schleiferilactobacillus harbinensis</name>
    <dbReference type="NCBI Taxonomy" id="304207"/>
    <lineage>
        <taxon>Bacteria</taxon>
        <taxon>Bacillati</taxon>
        <taxon>Bacillota</taxon>
        <taxon>Bacilli</taxon>
        <taxon>Lactobacillales</taxon>
        <taxon>Lactobacillaceae</taxon>
        <taxon>Schleiferilactobacillus</taxon>
    </lineage>
</organism>
<sequence>MARGTKRDGFAIDKIVNTKATADEIADPKEKKQPVKTPDKPATQTTATAKTAAAASKTPEKNAQKSKPENLTTLIKEKKEQRQPKMIYLYPEQKRLLDKYARQIGKANGGASRIVGDALMAYFDQHPLN</sequence>
<protein>
    <recommendedName>
        <fullName evidence="4">CopG family transcriptional regulator</fullName>
    </recommendedName>
</protein>
<reference evidence="2 3" key="1">
    <citation type="submission" date="2023-02" db="EMBL/GenBank/DDBJ databases">
        <title>The predominant lactic acid bacteria and yeasts involved in the spontaneous fermentation of millet during the production of the traditional porridge Hausa koko in Ghana.</title>
        <authorList>
            <person name="Atter A."/>
            <person name="Diaz M."/>
        </authorList>
    </citation>
    <scope>NUCLEOTIDE SEQUENCE [LARGE SCALE GENOMIC DNA]</scope>
    <source>
        <strain evidence="2 3">FI11640</strain>
    </source>
</reference>
<feature type="compositionally biased region" description="Low complexity" evidence="1">
    <location>
        <begin position="40"/>
        <end position="57"/>
    </location>
</feature>
<dbReference type="RefSeq" id="WP_331244583.1">
    <property type="nucleotide sequence ID" value="NZ_JAQSGJ010000075.1"/>
</dbReference>
<evidence type="ECO:0008006" key="4">
    <source>
        <dbReference type="Google" id="ProtNLM"/>
    </source>
</evidence>
<dbReference type="Proteomes" id="UP001330016">
    <property type="component" value="Unassembled WGS sequence"/>
</dbReference>
<comment type="caution">
    <text evidence="2">The sequence shown here is derived from an EMBL/GenBank/DDBJ whole genome shotgun (WGS) entry which is preliminary data.</text>
</comment>
<name>A0ABU7T3G2_9LACO</name>
<evidence type="ECO:0000313" key="2">
    <source>
        <dbReference type="EMBL" id="MEE6717149.1"/>
    </source>
</evidence>
<proteinExistence type="predicted"/>
<feature type="compositionally biased region" description="Basic and acidic residues" evidence="1">
    <location>
        <begin position="26"/>
        <end position="39"/>
    </location>
</feature>
<accession>A0ABU7T3G2</accession>
<dbReference type="EMBL" id="JAQSGK010000075">
    <property type="protein sequence ID" value="MEE6717149.1"/>
    <property type="molecule type" value="Genomic_DNA"/>
</dbReference>
<feature type="compositionally biased region" description="Basic and acidic residues" evidence="1">
    <location>
        <begin position="58"/>
        <end position="68"/>
    </location>
</feature>
<evidence type="ECO:0000313" key="3">
    <source>
        <dbReference type="Proteomes" id="UP001330016"/>
    </source>
</evidence>
<gene>
    <name evidence="2" type="ORF">PS435_15005</name>
</gene>
<evidence type="ECO:0000256" key="1">
    <source>
        <dbReference type="SAM" id="MobiDB-lite"/>
    </source>
</evidence>
<feature type="region of interest" description="Disordered" evidence="1">
    <location>
        <begin position="23"/>
        <end position="83"/>
    </location>
</feature>
<keyword evidence="3" id="KW-1185">Reference proteome</keyword>